<evidence type="ECO:0000256" key="1">
    <source>
        <dbReference type="ARBA" id="ARBA00001947"/>
    </source>
</evidence>
<proteinExistence type="predicted"/>
<keyword evidence="2 7" id="KW-0645">Protease</keyword>
<dbReference type="Pfam" id="PF07998">
    <property type="entry name" value="Peptidase_M54"/>
    <property type="match status" value="1"/>
</dbReference>
<dbReference type="EMBL" id="DRWR01000007">
    <property type="protein sequence ID" value="HHQ15257.1"/>
    <property type="molecule type" value="Genomic_DNA"/>
</dbReference>
<evidence type="ECO:0000313" key="7">
    <source>
        <dbReference type="EMBL" id="HHQ15257.1"/>
    </source>
</evidence>
<dbReference type="Gene3D" id="3.40.390.10">
    <property type="entry name" value="Collagenase (Catalytic Domain)"/>
    <property type="match status" value="1"/>
</dbReference>
<dbReference type="GO" id="GO:0046872">
    <property type="term" value="F:metal ion binding"/>
    <property type="evidence" value="ECO:0007669"/>
    <property type="project" value="UniProtKB-KW"/>
</dbReference>
<dbReference type="CDD" id="cd11375">
    <property type="entry name" value="Peptidase_M54"/>
    <property type="match status" value="1"/>
</dbReference>
<evidence type="ECO:0000256" key="3">
    <source>
        <dbReference type="ARBA" id="ARBA00022723"/>
    </source>
</evidence>
<name>A0A7V5XEZ3_9BACT</name>
<accession>A0A7V5XEZ3</accession>
<comment type="caution">
    <text evidence="7">The sequence shown here is derived from an EMBL/GenBank/DDBJ whole genome shotgun (WGS) entry which is preliminary data.</text>
</comment>
<dbReference type="AlphaFoldDB" id="A0A7V5XEZ3"/>
<dbReference type="GO" id="GO:0006508">
    <property type="term" value="P:proteolysis"/>
    <property type="evidence" value="ECO:0007669"/>
    <property type="project" value="UniProtKB-KW"/>
</dbReference>
<dbReference type="SUPFAM" id="SSF55486">
    <property type="entry name" value="Metalloproteases ('zincins'), catalytic domain"/>
    <property type="match status" value="1"/>
</dbReference>
<organism evidence="7">
    <name type="scientific">Thermodesulfobacterium geofontis</name>
    <dbReference type="NCBI Taxonomy" id="1295609"/>
    <lineage>
        <taxon>Bacteria</taxon>
        <taxon>Pseudomonadati</taxon>
        <taxon>Thermodesulfobacteriota</taxon>
        <taxon>Thermodesulfobacteria</taxon>
        <taxon>Thermodesulfobacteriales</taxon>
        <taxon>Thermodesulfobacteriaceae</taxon>
        <taxon>Thermodesulfobacterium</taxon>
    </lineage>
</organism>
<protein>
    <submittedName>
        <fullName evidence="7">Matrixin family metalloprotease</fullName>
    </submittedName>
</protein>
<evidence type="ECO:0000256" key="5">
    <source>
        <dbReference type="ARBA" id="ARBA00022833"/>
    </source>
</evidence>
<sequence length="98" mass="11423">MDKDLYKKEYNYIFVQSGGNGCIVSINRFKPCTKINTLQEQTLLKERIMKTIVHEIGHSLGLPHCSDPNCIMFFSNWLGDTDRKSKFFCEKCKEKLVK</sequence>
<dbReference type="InterPro" id="IPR024079">
    <property type="entry name" value="MetalloPept_cat_dom_sf"/>
</dbReference>
<comment type="cofactor">
    <cofactor evidence="1">
        <name>Zn(2+)</name>
        <dbReference type="ChEBI" id="CHEBI:29105"/>
    </cofactor>
</comment>
<dbReference type="InterPro" id="IPR012962">
    <property type="entry name" value="Pept_M54_archaemetzincn"/>
</dbReference>
<evidence type="ECO:0000256" key="4">
    <source>
        <dbReference type="ARBA" id="ARBA00022801"/>
    </source>
</evidence>
<keyword evidence="4" id="KW-0378">Hydrolase</keyword>
<evidence type="ECO:0000256" key="2">
    <source>
        <dbReference type="ARBA" id="ARBA00022670"/>
    </source>
</evidence>
<dbReference type="PANTHER" id="PTHR15910:SF1">
    <property type="entry name" value="ARCHAEMETZINCIN-2"/>
    <property type="match status" value="1"/>
</dbReference>
<evidence type="ECO:0000256" key="6">
    <source>
        <dbReference type="ARBA" id="ARBA00023049"/>
    </source>
</evidence>
<keyword evidence="6 7" id="KW-0482">Metalloprotease</keyword>
<reference evidence="7" key="1">
    <citation type="journal article" date="2020" name="mSystems">
        <title>Genome- and Community-Level Interaction Insights into Carbon Utilization and Element Cycling Functions of Hydrothermarchaeota in Hydrothermal Sediment.</title>
        <authorList>
            <person name="Zhou Z."/>
            <person name="Liu Y."/>
            <person name="Xu W."/>
            <person name="Pan J."/>
            <person name="Luo Z.H."/>
            <person name="Li M."/>
        </authorList>
    </citation>
    <scope>NUCLEOTIDE SEQUENCE [LARGE SCALE GENOMIC DNA]</scope>
    <source>
        <strain evidence="7">SpSt-106</strain>
    </source>
</reference>
<keyword evidence="5" id="KW-0862">Zinc</keyword>
<dbReference type="GO" id="GO:0008237">
    <property type="term" value="F:metallopeptidase activity"/>
    <property type="evidence" value="ECO:0007669"/>
    <property type="project" value="UniProtKB-KW"/>
</dbReference>
<dbReference type="PANTHER" id="PTHR15910">
    <property type="entry name" value="ARCHAEMETZINCIN"/>
    <property type="match status" value="1"/>
</dbReference>
<gene>
    <name evidence="7" type="ORF">ENM15_00280</name>
</gene>
<keyword evidence="3" id="KW-0479">Metal-binding</keyword>